<evidence type="ECO:0008006" key="3">
    <source>
        <dbReference type="Google" id="ProtNLM"/>
    </source>
</evidence>
<accession>A0AAD8ER77</accession>
<evidence type="ECO:0000313" key="1">
    <source>
        <dbReference type="EMBL" id="KAJ9598842.1"/>
    </source>
</evidence>
<reference evidence="1" key="2">
    <citation type="submission" date="2023-05" db="EMBL/GenBank/DDBJ databases">
        <authorList>
            <person name="Fouks B."/>
        </authorList>
    </citation>
    <scope>NUCLEOTIDE SEQUENCE</scope>
    <source>
        <strain evidence="1">Stay&amp;Tobe</strain>
        <tissue evidence="1">Testes</tissue>
    </source>
</reference>
<proteinExistence type="predicted"/>
<feature type="non-terminal residue" evidence="1">
    <location>
        <position position="1"/>
    </location>
</feature>
<sequence>VPNKLEGNLIKTGKDKIDTCKLTDVVYKIQCDDCEKSYVGQTKRFIRKRIDEHKNNISTPGAELSVISEHTYN</sequence>
<evidence type="ECO:0000313" key="2">
    <source>
        <dbReference type="Proteomes" id="UP001233999"/>
    </source>
</evidence>
<name>A0AAD8ER77_DIPPU</name>
<keyword evidence="2" id="KW-1185">Reference proteome</keyword>
<dbReference type="EMBL" id="JASPKZ010000979">
    <property type="protein sequence ID" value="KAJ9598842.1"/>
    <property type="molecule type" value="Genomic_DNA"/>
</dbReference>
<organism evidence="1 2">
    <name type="scientific">Diploptera punctata</name>
    <name type="common">Pacific beetle cockroach</name>
    <dbReference type="NCBI Taxonomy" id="6984"/>
    <lineage>
        <taxon>Eukaryota</taxon>
        <taxon>Metazoa</taxon>
        <taxon>Ecdysozoa</taxon>
        <taxon>Arthropoda</taxon>
        <taxon>Hexapoda</taxon>
        <taxon>Insecta</taxon>
        <taxon>Pterygota</taxon>
        <taxon>Neoptera</taxon>
        <taxon>Polyneoptera</taxon>
        <taxon>Dictyoptera</taxon>
        <taxon>Blattodea</taxon>
        <taxon>Blaberoidea</taxon>
        <taxon>Blaberidae</taxon>
        <taxon>Diplopterinae</taxon>
        <taxon>Diploptera</taxon>
    </lineage>
</organism>
<dbReference type="AlphaFoldDB" id="A0AAD8ER77"/>
<dbReference type="Gene3D" id="3.40.1440.10">
    <property type="entry name" value="GIY-YIG endonuclease"/>
    <property type="match status" value="1"/>
</dbReference>
<dbReference type="InterPro" id="IPR035901">
    <property type="entry name" value="GIY-YIG_endonuc_sf"/>
</dbReference>
<gene>
    <name evidence="1" type="ORF">L9F63_026624</name>
</gene>
<dbReference type="Proteomes" id="UP001233999">
    <property type="component" value="Unassembled WGS sequence"/>
</dbReference>
<protein>
    <recommendedName>
        <fullName evidence="3">GIY-YIG domain-containing protein</fullName>
    </recommendedName>
</protein>
<reference evidence="1" key="1">
    <citation type="journal article" date="2023" name="IScience">
        <title>Live-bearing cockroach genome reveals convergent evolutionary mechanisms linked to viviparity in insects and beyond.</title>
        <authorList>
            <person name="Fouks B."/>
            <person name="Harrison M.C."/>
            <person name="Mikhailova A.A."/>
            <person name="Marchal E."/>
            <person name="English S."/>
            <person name="Carruthers M."/>
            <person name="Jennings E.C."/>
            <person name="Chiamaka E.L."/>
            <person name="Frigard R.A."/>
            <person name="Pippel M."/>
            <person name="Attardo G.M."/>
            <person name="Benoit J.B."/>
            <person name="Bornberg-Bauer E."/>
            <person name="Tobe S.S."/>
        </authorList>
    </citation>
    <scope>NUCLEOTIDE SEQUENCE</scope>
    <source>
        <strain evidence="1">Stay&amp;Tobe</strain>
    </source>
</reference>
<comment type="caution">
    <text evidence="1">The sequence shown here is derived from an EMBL/GenBank/DDBJ whole genome shotgun (WGS) entry which is preliminary data.</text>
</comment>